<evidence type="ECO:0000256" key="5">
    <source>
        <dbReference type="ARBA" id="ARBA00023004"/>
    </source>
</evidence>
<proteinExistence type="predicted"/>
<accession>A0A0F9H0K1</accession>
<organism evidence="7">
    <name type="scientific">marine sediment metagenome</name>
    <dbReference type="NCBI Taxonomy" id="412755"/>
    <lineage>
        <taxon>unclassified sequences</taxon>
        <taxon>metagenomes</taxon>
        <taxon>ecological metagenomes</taxon>
    </lineage>
</organism>
<keyword evidence="1" id="KW-0813">Transport</keyword>
<dbReference type="Pfam" id="PF09459">
    <property type="entry name" value="EB_dh"/>
    <property type="match status" value="1"/>
</dbReference>
<protein>
    <recommendedName>
        <fullName evidence="6">Cytochrome c-552/DMSO reductase-like haem-binding domain-containing protein</fullName>
    </recommendedName>
</protein>
<dbReference type="GO" id="GO:0046872">
    <property type="term" value="F:metal ion binding"/>
    <property type="evidence" value="ECO:0007669"/>
    <property type="project" value="UniProtKB-KW"/>
</dbReference>
<dbReference type="InterPro" id="IPR019020">
    <property type="entry name" value="Cyt-c552/DMSO_Rdtase_haem-bd"/>
</dbReference>
<keyword evidence="2" id="KW-0349">Heme</keyword>
<dbReference type="Gene3D" id="2.60.40.1190">
    <property type="match status" value="1"/>
</dbReference>
<sequence>MLRKLLWKSVIIVSVSVPLLLNYSGVILSQGLEKEASVEENIPTKEPLVVKYIDSDLSSADKAFEQVDPLKIELQMQDLAFPNGGGSVKELEVRGFHNGETIFFNLIWNDVTKNERAITHEQFRDAVGMMFPLEIVTISPETPFSPRMGDRGKPVNIWHWKADWEKELHVAGGYEHMEDEYPNMWHDFDFDPHPDYFNKRVHESIPLMAGGIATGTLLSKARGRSVEDLNAIGFGTLTSQAHQDVKGKGVWKNGKWDVVVYRRLITPDENDAQFVPGMETFFNVAVWNGVEGDRNGQKNISIRWRPLKIEIVKYKE</sequence>
<evidence type="ECO:0000313" key="7">
    <source>
        <dbReference type="EMBL" id="KKL96466.1"/>
    </source>
</evidence>
<keyword evidence="5" id="KW-0408">Iron</keyword>
<comment type="caution">
    <text evidence="7">The sequence shown here is derived from an EMBL/GenBank/DDBJ whole genome shotgun (WGS) entry which is preliminary data.</text>
</comment>
<feature type="domain" description="Cytochrome c-552/DMSO reductase-like haem-binding" evidence="6">
    <location>
        <begin position="62"/>
        <end position="298"/>
    </location>
</feature>
<evidence type="ECO:0000256" key="4">
    <source>
        <dbReference type="ARBA" id="ARBA00022982"/>
    </source>
</evidence>
<gene>
    <name evidence="7" type="ORF">LCGC14_1844200</name>
</gene>
<evidence type="ECO:0000256" key="2">
    <source>
        <dbReference type="ARBA" id="ARBA00022617"/>
    </source>
</evidence>
<dbReference type="AlphaFoldDB" id="A0A0F9H0K1"/>
<dbReference type="GO" id="GO:0020037">
    <property type="term" value="F:heme binding"/>
    <property type="evidence" value="ECO:0007669"/>
    <property type="project" value="InterPro"/>
</dbReference>
<evidence type="ECO:0000256" key="3">
    <source>
        <dbReference type="ARBA" id="ARBA00022723"/>
    </source>
</evidence>
<keyword evidence="4" id="KW-0249">Electron transport</keyword>
<evidence type="ECO:0000259" key="6">
    <source>
        <dbReference type="Pfam" id="PF09459"/>
    </source>
</evidence>
<dbReference type="EMBL" id="LAZR01018425">
    <property type="protein sequence ID" value="KKL96466.1"/>
    <property type="molecule type" value="Genomic_DNA"/>
</dbReference>
<name>A0A0F9H0K1_9ZZZZ</name>
<keyword evidence="3" id="KW-0479">Metal-binding</keyword>
<evidence type="ECO:0000256" key="1">
    <source>
        <dbReference type="ARBA" id="ARBA00022448"/>
    </source>
</evidence>
<reference evidence="7" key="1">
    <citation type="journal article" date="2015" name="Nature">
        <title>Complex archaea that bridge the gap between prokaryotes and eukaryotes.</title>
        <authorList>
            <person name="Spang A."/>
            <person name="Saw J.H."/>
            <person name="Jorgensen S.L."/>
            <person name="Zaremba-Niedzwiedzka K."/>
            <person name="Martijn J."/>
            <person name="Lind A.E."/>
            <person name="van Eijk R."/>
            <person name="Schleper C."/>
            <person name="Guy L."/>
            <person name="Ettema T.J."/>
        </authorList>
    </citation>
    <scope>NUCLEOTIDE SEQUENCE</scope>
</reference>